<proteinExistence type="predicted"/>
<organism evidence="1 2">
    <name type="scientific">Fusarium solani subsp. cucurbitae</name>
    <name type="common">Neocosmosporum cucurbitae</name>
    <dbReference type="NCBI Taxonomy" id="2747967"/>
    <lineage>
        <taxon>Eukaryota</taxon>
        <taxon>Fungi</taxon>
        <taxon>Dikarya</taxon>
        <taxon>Ascomycota</taxon>
        <taxon>Pezizomycotina</taxon>
        <taxon>Sordariomycetes</taxon>
        <taxon>Hypocreomycetidae</taxon>
        <taxon>Hypocreales</taxon>
        <taxon>Nectriaceae</taxon>
        <taxon>Fusarium</taxon>
        <taxon>Fusarium solani species complex</taxon>
    </lineage>
</organism>
<accession>A0ACD3ZNT7</accession>
<dbReference type="Proteomes" id="UP000830768">
    <property type="component" value="Chromosome 12"/>
</dbReference>
<evidence type="ECO:0000313" key="2">
    <source>
        <dbReference type="Proteomes" id="UP000830768"/>
    </source>
</evidence>
<name>A0ACD3ZNT7_FUSSC</name>
<gene>
    <name evidence="1" type="ORF">LCI18_013686</name>
</gene>
<protein>
    <submittedName>
        <fullName evidence="1">Uncharacterized protein</fullName>
    </submittedName>
</protein>
<keyword evidence="2" id="KW-1185">Reference proteome</keyword>
<reference evidence="1" key="1">
    <citation type="submission" date="2021-11" db="EMBL/GenBank/DDBJ databases">
        <title>Fusarium solani-melongenae Genome sequencing and assembly.</title>
        <authorList>
            <person name="Xie S."/>
            <person name="Huang L."/>
            <person name="Zhang X."/>
        </authorList>
    </citation>
    <scope>NUCLEOTIDE SEQUENCE</scope>
    <source>
        <strain evidence="1">CRI 24-3</strain>
    </source>
</reference>
<dbReference type="EMBL" id="CP090040">
    <property type="protein sequence ID" value="UPL02752.1"/>
    <property type="molecule type" value="Genomic_DNA"/>
</dbReference>
<sequence>MIPSSATAICLPSSQRNFPSSSLLSDTLQGFQARIAGVWQYLEDTLDSVDQDLVADRRPDLLLNLEFFRPMYLQGLQESEVLERQFMRQQRALWFNVNHFIHNIRPGRPEPYWILELLGFVNTALVREAQDAHQELIEILDNSREQTMTFKRRLEQGSSDVLTPFMKLFSPETSEFRAKLTQMTMAKAASAPPQDDPDDILGSSALWGASSDVVLDILFHRHGMLIGDITWLSEKLAELKRNLAILKGRRNMTKEVWEKQADELMEKAWAIASEWRGKLKEYFVVYD</sequence>
<evidence type="ECO:0000313" key="1">
    <source>
        <dbReference type="EMBL" id="UPL02752.1"/>
    </source>
</evidence>